<dbReference type="STRING" id="289078.A0A2X0KWF8"/>
<dbReference type="InterPro" id="IPR003954">
    <property type="entry name" value="RRM_euk-type"/>
</dbReference>
<evidence type="ECO:0000256" key="1">
    <source>
        <dbReference type="ARBA" id="ARBA00022553"/>
    </source>
</evidence>
<feature type="domain" description="RRM" evidence="6">
    <location>
        <begin position="321"/>
        <end position="399"/>
    </location>
</feature>
<dbReference type="InterPro" id="IPR012677">
    <property type="entry name" value="Nucleotide-bd_a/b_plait_sf"/>
</dbReference>
<name>A0A2X0KWF8_9BASI</name>
<keyword evidence="2" id="KW-0677">Repeat</keyword>
<keyword evidence="1" id="KW-0597">Phosphoprotein</keyword>
<dbReference type="PANTHER" id="PTHR48036">
    <property type="entry name" value="SPLICING FACTOR (PAD-1), PUTATIVE (AFU_ORTHOLOGUE AFUA_1G15810)-RELATED"/>
    <property type="match status" value="1"/>
</dbReference>
<dbReference type="InterPro" id="IPR006509">
    <property type="entry name" value="RBM39_SF"/>
</dbReference>
<reference evidence="8" key="1">
    <citation type="submission" date="2016-10" db="EMBL/GenBank/DDBJ databases">
        <authorList>
            <person name="Jeantristanb JTB J.-T."/>
            <person name="Ricardo R."/>
        </authorList>
    </citation>
    <scope>NUCLEOTIDE SEQUENCE [LARGE SCALE GENOMIC DNA]</scope>
</reference>
<keyword evidence="8" id="KW-1185">Reference proteome</keyword>
<dbReference type="SMART" id="SM00361">
    <property type="entry name" value="RRM_1"/>
    <property type="match status" value="2"/>
</dbReference>
<dbReference type="EMBL" id="FMWP01000010">
    <property type="protein sequence ID" value="SCZ87343.1"/>
    <property type="molecule type" value="Genomic_DNA"/>
</dbReference>
<organism evidence="7 8">
    <name type="scientific">Microbotryum saponariae</name>
    <dbReference type="NCBI Taxonomy" id="289078"/>
    <lineage>
        <taxon>Eukaryota</taxon>
        <taxon>Fungi</taxon>
        <taxon>Dikarya</taxon>
        <taxon>Basidiomycota</taxon>
        <taxon>Pucciniomycotina</taxon>
        <taxon>Microbotryomycetes</taxon>
        <taxon>Microbotryales</taxon>
        <taxon>Microbotryaceae</taxon>
        <taxon>Microbotryum</taxon>
    </lineage>
</organism>
<dbReference type="CDD" id="cd12285">
    <property type="entry name" value="RRM3_RBM39_like"/>
    <property type="match status" value="1"/>
</dbReference>
<dbReference type="Gene3D" id="3.30.70.330">
    <property type="match status" value="3"/>
</dbReference>
<dbReference type="SMART" id="SM00360">
    <property type="entry name" value="RRM"/>
    <property type="match status" value="3"/>
</dbReference>
<feature type="region of interest" description="Disordered" evidence="5">
    <location>
        <begin position="37"/>
        <end position="66"/>
    </location>
</feature>
<dbReference type="AlphaFoldDB" id="A0A2X0KWF8"/>
<dbReference type="Proteomes" id="UP000249723">
    <property type="component" value="Unassembled WGS sequence"/>
</dbReference>
<proteinExistence type="predicted"/>
<feature type="compositionally biased region" description="Low complexity" evidence="5">
    <location>
        <begin position="285"/>
        <end position="300"/>
    </location>
</feature>
<evidence type="ECO:0000256" key="4">
    <source>
        <dbReference type="PROSITE-ProRule" id="PRU00176"/>
    </source>
</evidence>
<evidence type="ECO:0000256" key="5">
    <source>
        <dbReference type="SAM" id="MobiDB-lite"/>
    </source>
</evidence>
<feature type="region of interest" description="Disordered" evidence="5">
    <location>
        <begin position="281"/>
        <end position="313"/>
    </location>
</feature>
<dbReference type="InterPro" id="IPR035979">
    <property type="entry name" value="RBD_domain_sf"/>
</dbReference>
<dbReference type="GO" id="GO:0003723">
    <property type="term" value="F:RNA binding"/>
    <property type="evidence" value="ECO:0007669"/>
    <property type="project" value="UniProtKB-UniRule"/>
</dbReference>
<feature type="domain" description="RRM" evidence="6">
    <location>
        <begin position="458"/>
        <end position="542"/>
    </location>
</feature>
<dbReference type="InterPro" id="IPR000504">
    <property type="entry name" value="RRM_dom"/>
</dbReference>
<dbReference type="GO" id="GO:0005634">
    <property type="term" value="C:nucleus"/>
    <property type="evidence" value="ECO:0007669"/>
    <property type="project" value="InterPro"/>
</dbReference>
<gene>
    <name evidence="7" type="ORF">BZ3500_MVSOF-1268-A1-R1_CHR2-2G04809</name>
</gene>
<evidence type="ECO:0000313" key="8">
    <source>
        <dbReference type="Proteomes" id="UP000249723"/>
    </source>
</evidence>
<accession>A0A2X0KWF8</accession>
<sequence length="549" mass="59350">MRGEERRRTPTVLRTALAAGTTAVTATTTSTIVLLPTLADHDEGNTPAQTRRPLGESENAVASPTTTTTKSIVTAVELLMIAQIENVLATRIVTNENASVKATAEGTGTGITTIPVIQRDDARAHEMLMNALAGTGMITTNANANAIYPNVAIPTTDECAMRGVSAVLPVDATLRATTMSRVATAAEGLPAPKQREMRSIFVSQLSARVGDRELGIFFEHQAGKVREARVIVDRISRRSKGVGYVEFVELETVQKALTLSGTKLLGIPIAVQYTEAEKNRQAREPGAVAAGNAPPGGAVATQGQAPPNHDLSRGNRSSLLNRLYVGSLNFALTDEDVRQVFQSFGEITRVDLHRDAITNKSKGYAFVQFKEVAHAQEALAKMNNFVLAGREIKVGLVGDRTMSANRGETQLQQEDGPSLNNISRIELMQKLARSDQPEEMDALKTSVPRPIIPTATTRNVVMANAFNPEEETEPDWDVELRDDVKEECQNSYGPILDIYVLKESKGEIYIRFGSVQDAIKAVAGLNGRFFGGNQITASHTSDQLFDAKK</sequence>
<keyword evidence="3 4" id="KW-0694">RNA-binding</keyword>
<dbReference type="GO" id="GO:0006397">
    <property type="term" value="P:mRNA processing"/>
    <property type="evidence" value="ECO:0007669"/>
    <property type="project" value="InterPro"/>
</dbReference>
<evidence type="ECO:0000313" key="7">
    <source>
        <dbReference type="EMBL" id="SCZ87343.1"/>
    </source>
</evidence>
<evidence type="ECO:0000259" key="6">
    <source>
        <dbReference type="PROSITE" id="PS50102"/>
    </source>
</evidence>
<dbReference type="PROSITE" id="PS50102">
    <property type="entry name" value="RRM"/>
    <property type="match status" value="3"/>
</dbReference>
<dbReference type="Pfam" id="PF00076">
    <property type="entry name" value="RRM_1"/>
    <property type="match status" value="3"/>
</dbReference>
<protein>
    <submittedName>
        <fullName evidence="7">BZ3500_MvSof-1268-A1-R1_Chr2-2g04809 protein</fullName>
    </submittedName>
</protein>
<dbReference type="OrthoDB" id="5411533at2759"/>
<dbReference type="SUPFAM" id="SSF54928">
    <property type="entry name" value="RNA-binding domain, RBD"/>
    <property type="match status" value="2"/>
</dbReference>
<dbReference type="Pfam" id="PF15519">
    <property type="entry name" value="RBM39linker"/>
    <property type="match status" value="1"/>
</dbReference>
<evidence type="ECO:0000256" key="3">
    <source>
        <dbReference type="ARBA" id="ARBA00022884"/>
    </source>
</evidence>
<dbReference type="InterPro" id="IPR029123">
    <property type="entry name" value="RBM39_linker"/>
</dbReference>
<feature type="domain" description="RRM" evidence="6">
    <location>
        <begin position="198"/>
        <end position="276"/>
    </location>
</feature>
<evidence type="ECO:0000256" key="2">
    <source>
        <dbReference type="ARBA" id="ARBA00022737"/>
    </source>
</evidence>